<gene>
    <name evidence="2" type="primary">Mo05905</name>
    <name evidence="2" type="ORF">E5Q_05905</name>
</gene>
<dbReference type="OrthoDB" id="2405944at2759"/>
<evidence type="ECO:0000313" key="3">
    <source>
        <dbReference type="Proteomes" id="UP000009131"/>
    </source>
</evidence>
<feature type="compositionally biased region" description="Polar residues" evidence="1">
    <location>
        <begin position="1"/>
        <end position="31"/>
    </location>
</feature>
<protein>
    <recommendedName>
        <fullName evidence="4">Sulfotransferase domain-containing protein</fullName>
    </recommendedName>
</protein>
<dbReference type="AlphaFoldDB" id="G7E993"/>
<comment type="caution">
    <text evidence="2">The sequence shown here is derived from an EMBL/GenBank/DDBJ whole genome shotgun (WGS) entry which is preliminary data.</text>
</comment>
<dbReference type="InParanoid" id="G7E993"/>
<name>G7E993_MIXOS</name>
<dbReference type="PANTHER" id="PTHR48419">
    <property type="entry name" value="SULFOTRANSFERASE DOMAIN-CONTAINING PROTEIN"/>
    <property type="match status" value="1"/>
</dbReference>
<reference evidence="2 3" key="1">
    <citation type="journal article" date="2011" name="J. Gen. Appl. Microbiol.">
        <title>Draft genome sequencing of the enigmatic basidiomycete Mixia osmundae.</title>
        <authorList>
            <person name="Nishida H."/>
            <person name="Nagatsuka Y."/>
            <person name="Sugiyama J."/>
        </authorList>
    </citation>
    <scope>NUCLEOTIDE SEQUENCE [LARGE SCALE GENOMIC DNA]</scope>
    <source>
        <strain evidence="3">CBS 9802 / IAM 14324 / JCM 22182 / KY 12970</strain>
    </source>
</reference>
<evidence type="ECO:0000313" key="2">
    <source>
        <dbReference type="EMBL" id="GAA99212.1"/>
    </source>
</evidence>
<dbReference type="SUPFAM" id="SSF52540">
    <property type="entry name" value="P-loop containing nucleoside triphosphate hydrolases"/>
    <property type="match status" value="1"/>
</dbReference>
<keyword evidence="3" id="KW-1185">Reference proteome</keyword>
<proteinExistence type="predicted"/>
<dbReference type="eggNOG" id="ENOG502RCNY">
    <property type="taxonomic scope" value="Eukaryota"/>
</dbReference>
<evidence type="ECO:0000256" key="1">
    <source>
        <dbReference type="SAM" id="MobiDB-lite"/>
    </source>
</evidence>
<accession>G7E993</accession>
<dbReference type="Proteomes" id="UP000009131">
    <property type="component" value="Unassembled WGS sequence"/>
</dbReference>
<dbReference type="Gene3D" id="3.40.50.300">
    <property type="entry name" value="P-loop containing nucleotide triphosphate hydrolases"/>
    <property type="match status" value="1"/>
</dbReference>
<dbReference type="PANTHER" id="PTHR48419:SF1">
    <property type="entry name" value="SULFOTRANSFERASE DOMAIN-CONTAINING PROTEIN"/>
    <property type="match status" value="1"/>
</dbReference>
<dbReference type="OMA" id="QCIHEPF"/>
<dbReference type="InterPro" id="IPR053226">
    <property type="entry name" value="Pyrrolopyrazine_biosynth_F"/>
</dbReference>
<organism evidence="2 3">
    <name type="scientific">Mixia osmundae (strain CBS 9802 / IAM 14324 / JCM 22182 / KY 12970)</name>
    <dbReference type="NCBI Taxonomy" id="764103"/>
    <lineage>
        <taxon>Eukaryota</taxon>
        <taxon>Fungi</taxon>
        <taxon>Dikarya</taxon>
        <taxon>Basidiomycota</taxon>
        <taxon>Pucciniomycotina</taxon>
        <taxon>Mixiomycetes</taxon>
        <taxon>Mixiales</taxon>
        <taxon>Mixiaceae</taxon>
        <taxon>Mixia</taxon>
    </lineage>
</organism>
<dbReference type="EMBL" id="BABT02000220">
    <property type="protein sequence ID" value="GAA99212.1"/>
    <property type="molecule type" value="Genomic_DNA"/>
</dbReference>
<evidence type="ECO:0008006" key="4">
    <source>
        <dbReference type="Google" id="ProtNLM"/>
    </source>
</evidence>
<dbReference type="InterPro" id="IPR027417">
    <property type="entry name" value="P-loop_NTPase"/>
</dbReference>
<dbReference type="RefSeq" id="XP_014568457.1">
    <property type="nucleotide sequence ID" value="XM_014712971.1"/>
</dbReference>
<dbReference type="HOGENOM" id="CLU_033907_1_1_1"/>
<sequence length="323" mass="36468">MATNGHPQSAHQNGSDSAAVNGHSDSVPNHTNDPKAIILWSHPRSTSTMFERMFLNRPNDFTVLHEPLGDSYYFGPERMSPRYSPAKCASDFPQHKDLTFAKQWEEIVNATVAEPGAPPKVFIKDMAQYIIPPPTVAPSCPKDQMSADENPTVIPTEILLNPNIAHTFLIRHPEKSVPSYYRLCSGDKMAITGFEYFDPEEVGLRESRMLHAFIRKRRGVGTPEPLVIDSADLIRNPNPIMERYCEHVGVPFSLDMLEWQSGQQEHFKKWVGFHDDAEQSTGIGKCSPRKDKPSTEEMPEIVKQAIQANIADYEHMRQFALQI</sequence>
<dbReference type="Pfam" id="PF19798">
    <property type="entry name" value="Sulfotransfer_5"/>
    <property type="match status" value="1"/>
</dbReference>
<feature type="region of interest" description="Disordered" evidence="1">
    <location>
        <begin position="1"/>
        <end position="35"/>
    </location>
</feature>
<reference evidence="2 3" key="2">
    <citation type="journal article" date="2012" name="Open Biol.">
        <title>Characteristics of nucleosomes and linker DNA regions on the genome of the basidiomycete Mixia osmundae revealed by mono- and dinucleosome mapping.</title>
        <authorList>
            <person name="Nishida H."/>
            <person name="Kondo S."/>
            <person name="Matsumoto T."/>
            <person name="Suzuki Y."/>
            <person name="Yoshikawa H."/>
            <person name="Taylor T.D."/>
            <person name="Sugiyama J."/>
        </authorList>
    </citation>
    <scope>NUCLEOTIDE SEQUENCE [LARGE SCALE GENOMIC DNA]</scope>
    <source>
        <strain evidence="3">CBS 9802 / IAM 14324 / JCM 22182 / KY 12970</strain>
    </source>
</reference>
<dbReference type="STRING" id="764103.G7E993"/>